<dbReference type="InterPro" id="IPR003439">
    <property type="entry name" value="ABC_transporter-like_ATP-bd"/>
</dbReference>
<gene>
    <name evidence="5" type="ORF">K450DRAFT_215054</name>
</gene>
<dbReference type="GO" id="GO:0005524">
    <property type="term" value="F:ATP binding"/>
    <property type="evidence" value="ECO:0007669"/>
    <property type="project" value="UniProtKB-KW"/>
</dbReference>
<organism evidence="5 6">
    <name type="scientific">Umbelopsis ramanniana AG</name>
    <dbReference type="NCBI Taxonomy" id="1314678"/>
    <lineage>
        <taxon>Eukaryota</taxon>
        <taxon>Fungi</taxon>
        <taxon>Fungi incertae sedis</taxon>
        <taxon>Mucoromycota</taxon>
        <taxon>Mucoromycotina</taxon>
        <taxon>Umbelopsidomycetes</taxon>
        <taxon>Umbelopsidales</taxon>
        <taxon>Umbelopsidaceae</taxon>
        <taxon>Umbelopsis</taxon>
    </lineage>
</organism>
<evidence type="ECO:0000256" key="2">
    <source>
        <dbReference type="ARBA" id="ARBA00022840"/>
    </source>
</evidence>
<dbReference type="InterPro" id="IPR027417">
    <property type="entry name" value="P-loop_NTPase"/>
</dbReference>
<evidence type="ECO:0000256" key="1">
    <source>
        <dbReference type="ARBA" id="ARBA00022741"/>
    </source>
</evidence>
<dbReference type="SUPFAM" id="SSF52540">
    <property type="entry name" value="P-loop containing nucleoside triphosphate hydrolases"/>
    <property type="match status" value="2"/>
</dbReference>
<dbReference type="GeneID" id="75910184"/>
<accession>A0AAD5H921</accession>
<dbReference type="GO" id="GO:0005739">
    <property type="term" value="C:mitochondrion"/>
    <property type="evidence" value="ECO:0007669"/>
    <property type="project" value="TreeGrafter"/>
</dbReference>
<dbReference type="AlphaFoldDB" id="A0AAD5H921"/>
<dbReference type="SMART" id="SM00382">
    <property type="entry name" value="AAA"/>
    <property type="match status" value="2"/>
</dbReference>
<reference evidence="5" key="1">
    <citation type="submission" date="2021-06" db="EMBL/GenBank/DDBJ databases">
        <authorList>
            <consortium name="DOE Joint Genome Institute"/>
            <person name="Mondo S.J."/>
            <person name="Amses K.R."/>
            <person name="Simmons D.R."/>
            <person name="Longcore J.E."/>
            <person name="Seto K."/>
            <person name="Alves G.H."/>
            <person name="Bonds A.E."/>
            <person name="Quandt C.A."/>
            <person name="Davis W.J."/>
            <person name="Chang Y."/>
            <person name="Letcher P.M."/>
            <person name="Powell M.J."/>
            <person name="Kuo A."/>
            <person name="Labutti K."/>
            <person name="Pangilinan J."/>
            <person name="Andreopoulos W."/>
            <person name="Tritt A."/>
            <person name="Riley R."/>
            <person name="Hundley H."/>
            <person name="Johnson J."/>
            <person name="Lipzen A."/>
            <person name="Barry K."/>
            <person name="Berbee M.L."/>
            <person name="Buchler N.E."/>
            <person name="Grigoriev I.V."/>
            <person name="Spatafora J.W."/>
            <person name="Stajich J.E."/>
            <person name="James T.Y."/>
        </authorList>
    </citation>
    <scope>NUCLEOTIDE SEQUENCE</scope>
    <source>
        <strain evidence="5">AG</strain>
    </source>
</reference>
<dbReference type="EMBL" id="MU620967">
    <property type="protein sequence ID" value="KAI8575882.1"/>
    <property type="molecule type" value="Genomic_DNA"/>
</dbReference>
<keyword evidence="1" id="KW-0547">Nucleotide-binding</keyword>
<dbReference type="Pfam" id="PF00005">
    <property type="entry name" value="ABC_tran"/>
    <property type="match status" value="2"/>
</dbReference>
<evidence type="ECO:0000259" key="4">
    <source>
        <dbReference type="PROSITE" id="PS50893"/>
    </source>
</evidence>
<dbReference type="PANTHER" id="PTHR43514">
    <property type="entry name" value="ABC TRANSPORTER I FAMILY MEMBER 10"/>
    <property type="match status" value="1"/>
</dbReference>
<dbReference type="Proteomes" id="UP001206595">
    <property type="component" value="Unassembled WGS sequence"/>
</dbReference>
<keyword evidence="2" id="KW-0067">ATP-binding</keyword>
<feature type="coiled-coil region" evidence="3">
    <location>
        <begin position="245"/>
        <end position="272"/>
    </location>
</feature>
<keyword evidence="3" id="KW-0175">Coiled coil</keyword>
<feature type="domain" description="ABC transporter" evidence="4">
    <location>
        <begin position="285"/>
        <end position="503"/>
    </location>
</feature>
<name>A0AAD5H921_UMBRA</name>
<dbReference type="PANTHER" id="PTHR43514:SF4">
    <property type="entry name" value="ABC TRANSPORTER I FAMILY MEMBER 10"/>
    <property type="match status" value="1"/>
</dbReference>
<reference evidence="5" key="2">
    <citation type="journal article" date="2022" name="Proc. Natl. Acad. Sci. U.S.A.">
        <title>Diploid-dominant life cycles characterize the early evolution of Fungi.</title>
        <authorList>
            <person name="Amses K.R."/>
            <person name="Simmons D.R."/>
            <person name="Longcore J.E."/>
            <person name="Mondo S.J."/>
            <person name="Seto K."/>
            <person name="Jeronimo G.H."/>
            <person name="Bonds A.E."/>
            <person name="Quandt C.A."/>
            <person name="Davis W.J."/>
            <person name="Chang Y."/>
            <person name="Federici B.A."/>
            <person name="Kuo A."/>
            <person name="LaButti K."/>
            <person name="Pangilinan J."/>
            <person name="Andreopoulos W."/>
            <person name="Tritt A."/>
            <person name="Riley R."/>
            <person name="Hundley H."/>
            <person name="Johnson J."/>
            <person name="Lipzen A."/>
            <person name="Barry K."/>
            <person name="Lang B.F."/>
            <person name="Cuomo C.A."/>
            <person name="Buchler N.E."/>
            <person name="Grigoriev I.V."/>
            <person name="Spatafora J.W."/>
            <person name="Stajich J.E."/>
            <person name="James T.Y."/>
        </authorList>
    </citation>
    <scope>NUCLEOTIDE SEQUENCE</scope>
    <source>
        <strain evidence="5">AG</strain>
    </source>
</reference>
<feature type="domain" description="ABC transporter" evidence="4">
    <location>
        <begin position="29"/>
        <end position="268"/>
    </location>
</feature>
<dbReference type="PROSITE" id="PS50893">
    <property type="entry name" value="ABC_TRANSPORTER_2"/>
    <property type="match status" value="2"/>
</dbReference>
<dbReference type="InterPro" id="IPR003593">
    <property type="entry name" value="AAA+_ATPase"/>
</dbReference>
<evidence type="ECO:0000256" key="3">
    <source>
        <dbReference type="SAM" id="Coils"/>
    </source>
</evidence>
<protein>
    <recommendedName>
        <fullName evidence="4">ABC transporter domain-containing protein</fullName>
    </recommendedName>
</protein>
<dbReference type="RefSeq" id="XP_051440886.1">
    <property type="nucleotide sequence ID" value="XM_051584834.1"/>
</dbReference>
<evidence type="ECO:0000313" key="6">
    <source>
        <dbReference type="Proteomes" id="UP001206595"/>
    </source>
</evidence>
<dbReference type="GO" id="GO:0016887">
    <property type="term" value="F:ATP hydrolysis activity"/>
    <property type="evidence" value="ECO:0007669"/>
    <property type="project" value="InterPro"/>
</dbReference>
<keyword evidence="6" id="KW-1185">Reference proteome</keyword>
<dbReference type="InterPro" id="IPR050334">
    <property type="entry name" value="Molybdenum_import_ModC"/>
</dbReference>
<dbReference type="Gene3D" id="3.40.50.300">
    <property type="entry name" value="P-loop containing nucleotide triphosphate hydrolases"/>
    <property type="match status" value="2"/>
</dbReference>
<comment type="caution">
    <text evidence="5">The sequence shown here is derived from an EMBL/GenBank/DDBJ whole genome shotgun (WGS) entry which is preliminary data.</text>
</comment>
<proteinExistence type="predicted"/>
<sequence length="504" mass="57442">MLLARAFRLPYGQRLFSSTSLAYKTLIQFENANIHRFGNLNPAFKDLSWQLKEGERWVVVGAVSAGKTTFAETVAGKHLIQPLTAGQWQFISKDKSPYPSDHIKLVSFRENSSLFSYGKHYYQERFNFSDPENDITLRDYLLKDQIGDDAAIDNVSKLLSIDHMLNLSFMKLSNGQTRRARIARALLTNPEMLILDEPLMGLDVANRSKILDILGNLSSRVLVVLRPQDELPDWATNVLELGDMKIQWSGKVDEYKKRIAQASEEKQQEDDDYKQTIPEGGDPVVELRGVNVSYGGRKIINDLHWTVRQGERWALLGPNGSGKTTLLSLLTGDHPQAYANDMSLFGRKRGSGESIWDIKQRIGLVSPEIHLYFNQQMTALMAAGTGFFDVVVPRKLSTEQETSVRQIFDEFDMKDLMDRKLIDMSTGEQRMVLLVRSLVKSPSLLIWDEPFQGLDDKMIGQVTKWLENHMRPDQTLIIVTHHEEEIPRAVNQRHILPMISDKVQ</sequence>
<evidence type="ECO:0000313" key="5">
    <source>
        <dbReference type="EMBL" id="KAI8575882.1"/>
    </source>
</evidence>